<keyword evidence="12" id="KW-1185">Reference proteome</keyword>
<evidence type="ECO:0000256" key="9">
    <source>
        <dbReference type="SAM" id="Phobius"/>
    </source>
</evidence>
<dbReference type="GO" id="GO:0005886">
    <property type="term" value="C:plasma membrane"/>
    <property type="evidence" value="ECO:0007669"/>
    <property type="project" value="UniProtKB-SubCell"/>
</dbReference>
<dbReference type="InterPro" id="IPR036259">
    <property type="entry name" value="MFS_trans_sf"/>
</dbReference>
<dbReference type="PANTHER" id="PTHR23501">
    <property type="entry name" value="MAJOR FACILITATOR SUPERFAMILY"/>
    <property type="match status" value="1"/>
</dbReference>
<evidence type="ECO:0000256" key="6">
    <source>
        <dbReference type="ARBA" id="ARBA00022989"/>
    </source>
</evidence>
<name>A0A8J3BDW4_9ACTN</name>
<feature type="transmembrane region" description="Helical" evidence="9">
    <location>
        <begin position="53"/>
        <end position="72"/>
    </location>
</feature>
<feature type="transmembrane region" description="Helical" evidence="9">
    <location>
        <begin position="485"/>
        <end position="503"/>
    </location>
</feature>
<evidence type="ECO:0000313" key="11">
    <source>
        <dbReference type="EMBL" id="GGK01338.1"/>
    </source>
</evidence>
<dbReference type="AlphaFoldDB" id="A0A8J3BDW4"/>
<feature type="transmembrane region" description="Helical" evidence="9">
    <location>
        <begin position="245"/>
        <end position="262"/>
    </location>
</feature>
<feature type="transmembrane region" description="Helical" evidence="9">
    <location>
        <begin position="84"/>
        <end position="103"/>
    </location>
</feature>
<feature type="compositionally biased region" description="Low complexity" evidence="8">
    <location>
        <begin position="522"/>
        <end position="536"/>
    </location>
</feature>
<dbReference type="NCBIfam" id="TIGR00711">
    <property type="entry name" value="efflux_EmrB"/>
    <property type="match status" value="1"/>
</dbReference>
<evidence type="ECO:0000256" key="8">
    <source>
        <dbReference type="SAM" id="MobiDB-lite"/>
    </source>
</evidence>
<feature type="transmembrane region" description="Helical" evidence="9">
    <location>
        <begin position="214"/>
        <end position="233"/>
    </location>
</feature>
<accession>A0A8J3BDW4</accession>
<dbReference type="Gene3D" id="1.20.1250.20">
    <property type="entry name" value="MFS general substrate transporter like domains"/>
    <property type="match status" value="1"/>
</dbReference>
<feature type="transmembrane region" description="Helical" evidence="9">
    <location>
        <begin position="418"/>
        <end position="437"/>
    </location>
</feature>
<protein>
    <submittedName>
        <fullName evidence="11">MFS transporter</fullName>
    </submittedName>
</protein>
<dbReference type="EMBL" id="BMQB01000007">
    <property type="protein sequence ID" value="GGK01338.1"/>
    <property type="molecule type" value="Genomic_DNA"/>
</dbReference>
<dbReference type="CDD" id="cd17502">
    <property type="entry name" value="MFS_Azr1_MDR_like"/>
    <property type="match status" value="1"/>
</dbReference>
<dbReference type="Proteomes" id="UP000649739">
    <property type="component" value="Unassembled WGS sequence"/>
</dbReference>
<keyword evidence="6 9" id="KW-1133">Transmembrane helix</keyword>
<keyword evidence="4" id="KW-1003">Cell membrane</keyword>
<evidence type="ECO:0000256" key="4">
    <source>
        <dbReference type="ARBA" id="ARBA00022475"/>
    </source>
</evidence>
<feature type="domain" description="Major facilitator superfamily (MFS) profile" evidence="10">
    <location>
        <begin position="19"/>
        <end position="508"/>
    </location>
</feature>
<organism evidence="11 12">
    <name type="scientific">Pilimelia anulata</name>
    <dbReference type="NCBI Taxonomy" id="53371"/>
    <lineage>
        <taxon>Bacteria</taxon>
        <taxon>Bacillati</taxon>
        <taxon>Actinomycetota</taxon>
        <taxon>Actinomycetes</taxon>
        <taxon>Micromonosporales</taxon>
        <taxon>Micromonosporaceae</taxon>
        <taxon>Pilimelia</taxon>
    </lineage>
</organism>
<feature type="transmembrane region" description="Helical" evidence="9">
    <location>
        <begin position="155"/>
        <end position="173"/>
    </location>
</feature>
<evidence type="ECO:0000256" key="3">
    <source>
        <dbReference type="ARBA" id="ARBA00022448"/>
    </source>
</evidence>
<evidence type="ECO:0000313" key="12">
    <source>
        <dbReference type="Proteomes" id="UP000649739"/>
    </source>
</evidence>
<feature type="transmembrane region" description="Helical" evidence="9">
    <location>
        <begin position="123"/>
        <end position="143"/>
    </location>
</feature>
<evidence type="ECO:0000256" key="1">
    <source>
        <dbReference type="ARBA" id="ARBA00004651"/>
    </source>
</evidence>
<dbReference type="GO" id="GO:0022857">
    <property type="term" value="F:transmembrane transporter activity"/>
    <property type="evidence" value="ECO:0007669"/>
    <property type="project" value="InterPro"/>
</dbReference>
<gene>
    <name evidence="11" type="ORF">GCM10010123_34100</name>
</gene>
<dbReference type="PRINTS" id="PR01036">
    <property type="entry name" value="TCRTETB"/>
</dbReference>
<proteinExistence type="inferred from homology"/>
<dbReference type="PANTHER" id="PTHR23501:SF197">
    <property type="entry name" value="COMD"/>
    <property type="match status" value="1"/>
</dbReference>
<evidence type="ECO:0000256" key="5">
    <source>
        <dbReference type="ARBA" id="ARBA00022692"/>
    </source>
</evidence>
<dbReference type="Pfam" id="PF07690">
    <property type="entry name" value="MFS_1"/>
    <property type="match status" value="1"/>
</dbReference>
<comment type="subcellular location">
    <subcellularLocation>
        <location evidence="1">Cell membrane</location>
        <topology evidence="1">Multi-pass membrane protein</topology>
    </subcellularLocation>
</comment>
<feature type="region of interest" description="Disordered" evidence="8">
    <location>
        <begin position="522"/>
        <end position="549"/>
    </location>
</feature>
<feature type="transmembrane region" description="Helical" evidence="9">
    <location>
        <begin position="179"/>
        <end position="202"/>
    </location>
</feature>
<keyword evidence="7 9" id="KW-0472">Membrane</keyword>
<feature type="transmembrane region" description="Helical" evidence="9">
    <location>
        <begin position="283"/>
        <end position="305"/>
    </location>
</feature>
<sequence length="549" mass="56669">MSSTTAPSLSGPAPNIRTVLPGLMLAMLLAMLDNMIVTPALPRILGELGGVSHLSWVVTAYILGTTVSTPIWGKLGDLYGRKTVFLTSIVLFLVGSALCGVAGTDLLGGTGNGMAELIAFRAVQGLGAGGLIVGVMAILGDLVPPRERGKYQGQFAGIMALAMVGGPLVGGLITDHLSWRWAFYVNIPLGGAVLVLLAATLHLPKRRTEHRIDWLGAALLTVGVTALVLITTWGGTEYPWRSAQILGLTGLAALALAAFVVVERRVAEPILPLRVLANRNFALITLVGFLLGFAMFGALSFLPLYQQTVQGASATNSGLLLLPIMAGAMVTSLLVGKLITKTGRYRIYPILGGVFMVAASLLLAQLDVHTSKTTAAAYMVVLGIGLGCLMQTTMLIAQNSAEQRDLGVASSTATFFRSIGGSFGVALFGAVFAHRLADGLVARLGPAAPTLDGGGGSFDPATLGALPAPVREALFGSIADATSQVFRWALPFAIAVPILAWFVREVPLRGYNDAPGETLAEATGAPAAAAEAAAGGPVAGEGRDRAGAR</sequence>
<dbReference type="FunFam" id="1.20.1720.10:FF:000004">
    <property type="entry name" value="EmrB/QacA family drug resistance transporter"/>
    <property type="match status" value="1"/>
</dbReference>
<evidence type="ECO:0000256" key="7">
    <source>
        <dbReference type="ARBA" id="ARBA00023136"/>
    </source>
</evidence>
<comment type="similarity">
    <text evidence="2">Belongs to the major facilitator superfamily. TCR/Tet family.</text>
</comment>
<comment type="caution">
    <text evidence="11">The sequence shown here is derived from an EMBL/GenBank/DDBJ whole genome shotgun (WGS) entry which is preliminary data.</text>
</comment>
<dbReference type="PROSITE" id="PS50850">
    <property type="entry name" value="MFS"/>
    <property type="match status" value="1"/>
</dbReference>
<keyword evidence="5 9" id="KW-0812">Transmembrane</keyword>
<feature type="transmembrane region" description="Helical" evidence="9">
    <location>
        <begin position="347"/>
        <end position="364"/>
    </location>
</feature>
<dbReference type="SUPFAM" id="SSF103473">
    <property type="entry name" value="MFS general substrate transporter"/>
    <property type="match status" value="1"/>
</dbReference>
<feature type="transmembrane region" description="Helical" evidence="9">
    <location>
        <begin position="376"/>
        <end position="397"/>
    </location>
</feature>
<feature type="transmembrane region" description="Helical" evidence="9">
    <location>
        <begin position="317"/>
        <end position="335"/>
    </location>
</feature>
<keyword evidence="3" id="KW-0813">Transport</keyword>
<dbReference type="Gene3D" id="1.20.1720.10">
    <property type="entry name" value="Multidrug resistance protein D"/>
    <property type="match status" value="1"/>
</dbReference>
<dbReference type="InterPro" id="IPR004638">
    <property type="entry name" value="EmrB-like"/>
</dbReference>
<feature type="transmembrane region" description="Helical" evidence="9">
    <location>
        <begin position="20"/>
        <end position="41"/>
    </location>
</feature>
<dbReference type="InterPro" id="IPR011701">
    <property type="entry name" value="MFS"/>
</dbReference>
<reference evidence="11" key="1">
    <citation type="journal article" date="2014" name="Int. J. Syst. Evol. Microbiol.">
        <title>Complete genome sequence of Corynebacterium casei LMG S-19264T (=DSM 44701T), isolated from a smear-ripened cheese.</title>
        <authorList>
            <consortium name="US DOE Joint Genome Institute (JGI-PGF)"/>
            <person name="Walter F."/>
            <person name="Albersmeier A."/>
            <person name="Kalinowski J."/>
            <person name="Ruckert C."/>
        </authorList>
    </citation>
    <scope>NUCLEOTIDE SEQUENCE</scope>
    <source>
        <strain evidence="11">JCM 3090</strain>
    </source>
</reference>
<evidence type="ECO:0000256" key="2">
    <source>
        <dbReference type="ARBA" id="ARBA00007520"/>
    </source>
</evidence>
<reference evidence="11" key="2">
    <citation type="submission" date="2020-09" db="EMBL/GenBank/DDBJ databases">
        <authorList>
            <person name="Sun Q."/>
            <person name="Ohkuma M."/>
        </authorList>
    </citation>
    <scope>NUCLEOTIDE SEQUENCE</scope>
    <source>
        <strain evidence="11">JCM 3090</strain>
    </source>
</reference>
<evidence type="ECO:0000259" key="10">
    <source>
        <dbReference type="PROSITE" id="PS50850"/>
    </source>
</evidence>
<dbReference type="InterPro" id="IPR020846">
    <property type="entry name" value="MFS_dom"/>
</dbReference>